<sequence length="368" mass="40273">TTSHSIKEHQPKIKLPQSRSSDPTNINKARRYTPPLTYNSITNKPPRSDPSAMAFDESPSSPLDPHNPLASQQSRDAYLTARRRDTLEVPSGVEHLQLPPREREYPSEINLSDIPLSVAMRREPNTTPIGRWLQAVEPMSPTHDPALRPVSHWMNLPPTRTPPPGSRSFPSAPPTTSSSTAAISARQRASARPTLVTAPTMSSLAGPSNSHAFPASPSKKPTKMSPNEKSVRRLQGKKKHVPPPILTQRRIAVCKPTARKGMTSSQKPVLAPSGSAPRPRNQPIFCCPICGFRLPLLTAITQHIRDNHPRAYNSTNGHSNGPENESSEKLHDAVVLPPTPNPRHGCIALINNISVLGFITHIALRLKT</sequence>
<protein>
    <recommendedName>
        <fullName evidence="2">C2H2-type domain-containing protein</fullName>
    </recommendedName>
</protein>
<dbReference type="InterPro" id="IPR013087">
    <property type="entry name" value="Znf_C2H2_type"/>
</dbReference>
<feature type="compositionally biased region" description="Low complexity" evidence="1">
    <location>
        <begin position="166"/>
        <end position="193"/>
    </location>
</feature>
<gene>
    <name evidence="3" type="ORF">PSTT_16106</name>
</gene>
<feature type="non-terminal residue" evidence="3">
    <location>
        <position position="1"/>
    </location>
</feature>
<dbReference type="AlphaFoldDB" id="A0A2S4UEK0"/>
<reference evidence="3" key="1">
    <citation type="submission" date="2017-12" db="EMBL/GenBank/DDBJ databases">
        <title>Gene loss provides genomic basis for host adaptation in cereal stripe rust fungi.</title>
        <authorList>
            <person name="Xia C."/>
        </authorList>
    </citation>
    <scope>NUCLEOTIDE SEQUENCE [LARGE SCALE GENOMIC DNA]</scope>
    <source>
        <strain evidence="3">93-210</strain>
    </source>
</reference>
<evidence type="ECO:0000256" key="1">
    <source>
        <dbReference type="SAM" id="MobiDB-lite"/>
    </source>
</evidence>
<proteinExistence type="predicted"/>
<feature type="region of interest" description="Disordered" evidence="1">
    <location>
        <begin position="308"/>
        <end position="330"/>
    </location>
</feature>
<dbReference type="VEuPathDB" id="FungiDB:PSTT_16106"/>
<evidence type="ECO:0000259" key="2">
    <source>
        <dbReference type="PROSITE" id="PS00028"/>
    </source>
</evidence>
<feature type="compositionally biased region" description="Basic and acidic residues" evidence="1">
    <location>
        <begin position="1"/>
        <end position="11"/>
    </location>
</feature>
<dbReference type="Proteomes" id="UP000239156">
    <property type="component" value="Unassembled WGS sequence"/>
</dbReference>
<comment type="caution">
    <text evidence="3">The sequence shown here is derived from an EMBL/GenBank/DDBJ whole genome shotgun (WGS) entry which is preliminary data.</text>
</comment>
<dbReference type="VEuPathDB" id="FungiDB:PSHT_04204"/>
<feature type="compositionally biased region" description="Polar residues" evidence="1">
    <location>
        <begin position="36"/>
        <end position="45"/>
    </location>
</feature>
<feature type="region of interest" description="Disordered" evidence="1">
    <location>
        <begin position="88"/>
        <end position="109"/>
    </location>
</feature>
<name>A0A2S4UEK0_9BASI</name>
<evidence type="ECO:0000313" key="4">
    <source>
        <dbReference type="Proteomes" id="UP000239156"/>
    </source>
</evidence>
<dbReference type="EMBL" id="PKSL01000332">
    <property type="protein sequence ID" value="POV95680.1"/>
    <property type="molecule type" value="Genomic_DNA"/>
</dbReference>
<feature type="region of interest" description="Disordered" evidence="1">
    <location>
        <begin position="1"/>
        <end position="76"/>
    </location>
</feature>
<feature type="domain" description="C2H2-type" evidence="2">
    <location>
        <begin position="286"/>
        <end position="308"/>
    </location>
</feature>
<evidence type="ECO:0000313" key="3">
    <source>
        <dbReference type="EMBL" id="POV95680.1"/>
    </source>
</evidence>
<feature type="non-terminal residue" evidence="3">
    <location>
        <position position="368"/>
    </location>
</feature>
<dbReference type="PROSITE" id="PS00028">
    <property type="entry name" value="ZINC_FINGER_C2H2_1"/>
    <property type="match status" value="1"/>
</dbReference>
<feature type="region of interest" description="Disordered" evidence="1">
    <location>
        <begin position="143"/>
        <end position="238"/>
    </location>
</feature>
<feature type="compositionally biased region" description="Polar residues" evidence="1">
    <location>
        <begin position="197"/>
        <end position="211"/>
    </location>
</feature>
<feature type="compositionally biased region" description="Polar residues" evidence="1">
    <location>
        <begin position="17"/>
        <end position="27"/>
    </location>
</feature>
<organism evidence="3 4">
    <name type="scientific">Puccinia striiformis</name>
    <dbReference type="NCBI Taxonomy" id="27350"/>
    <lineage>
        <taxon>Eukaryota</taxon>
        <taxon>Fungi</taxon>
        <taxon>Dikarya</taxon>
        <taxon>Basidiomycota</taxon>
        <taxon>Pucciniomycotina</taxon>
        <taxon>Pucciniomycetes</taxon>
        <taxon>Pucciniales</taxon>
        <taxon>Pucciniaceae</taxon>
        <taxon>Puccinia</taxon>
    </lineage>
</organism>
<keyword evidence="4" id="KW-1185">Reference proteome</keyword>
<accession>A0A2S4UEK0</accession>
<feature type="region of interest" description="Disordered" evidence="1">
    <location>
        <begin position="258"/>
        <end position="277"/>
    </location>
</feature>
<feature type="compositionally biased region" description="Polar residues" evidence="1">
    <location>
        <begin position="312"/>
        <end position="324"/>
    </location>
</feature>